<reference evidence="1 2" key="1">
    <citation type="journal article" date="2019" name="Microb. Cell Fact.">
        <title>Exploring novel herbicidin analogues by transcriptional regulator overexpression and MS/MS molecular networking.</title>
        <authorList>
            <person name="Shi Y."/>
            <person name="Gu R."/>
            <person name="Li Y."/>
            <person name="Wang X."/>
            <person name="Ren W."/>
            <person name="Li X."/>
            <person name="Wang L."/>
            <person name="Xie Y."/>
            <person name="Hong B."/>
        </authorList>
    </citation>
    <scope>NUCLEOTIDE SEQUENCE [LARGE SCALE GENOMIC DNA]</scope>
    <source>
        <strain evidence="1 2">US-43</strain>
    </source>
</reference>
<name>A0A5N5WEQ3_STRMB</name>
<accession>A0A5N5WEQ3</accession>
<dbReference type="RefSeq" id="WP_152262726.1">
    <property type="nucleotide sequence ID" value="NZ_VOKX01000009.1"/>
</dbReference>
<sequence>MSNDDLTRAALHAAARPLSADTEALLRALVDGREDRDEDKAGVLMVWRYAVRIGATLSITDAGRAYLAARDGAQ</sequence>
<protein>
    <submittedName>
        <fullName evidence="1">Uncharacterized protein</fullName>
    </submittedName>
</protein>
<evidence type="ECO:0000313" key="2">
    <source>
        <dbReference type="Proteomes" id="UP000327000"/>
    </source>
</evidence>
<dbReference type="Proteomes" id="UP000327000">
    <property type="component" value="Unassembled WGS sequence"/>
</dbReference>
<evidence type="ECO:0000313" key="1">
    <source>
        <dbReference type="EMBL" id="KAB7850187.1"/>
    </source>
</evidence>
<comment type="caution">
    <text evidence="1">The sequence shown here is derived from an EMBL/GenBank/DDBJ whole genome shotgun (WGS) entry which is preliminary data.</text>
</comment>
<keyword evidence="2" id="KW-1185">Reference proteome</keyword>
<gene>
    <name evidence="1" type="ORF">FRZ00_06205</name>
</gene>
<dbReference type="AlphaFoldDB" id="A0A5N5WEQ3"/>
<dbReference type="EMBL" id="VOKX01000009">
    <property type="protein sequence ID" value="KAB7850187.1"/>
    <property type="molecule type" value="Genomic_DNA"/>
</dbReference>
<proteinExistence type="predicted"/>
<organism evidence="1 2">
    <name type="scientific">Streptomyces mobaraensis</name>
    <name type="common">Streptoverticillium mobaraense</name>
    <dbReference type="NCBI Taxonomy" id="35621"/>
    <lineage>
        <taxon>Bacteria</taxon>
        <taxon>Bacillati</taxon>
        <taxon>Actinomycetota</taxon>
        <taxon>Actinomycetes</taxon>
        <taxon>Kitasatosporales</taxon>
        <taxon>Streptomycetaceae</taxon>
        <taxon>Streptomyces</taxon>
    </lineage>
</organism>